<accession>A0ABP1F2S5</accession>
<gene>
    <name evidence="2" type="ORF">T190423A01A_50063</name>
</gene>
<dbReference type="Proteomes" id="UP001497527">
    <property type="component" value="Unassembled WGS sequence"/>
</dbReference>
<evidence type="ECO:0000256" key="1">
    <source>
        <dbReference type="SAM" id="SignalP"/>
    </source>
</evidence>
<dbReference type="RefSeq" id="WP_348718239.1">
    <property type="nucleotide sequence ID" value="NZ_CAXJIO010000014.1"/>
</dbReference>
<evidence type="ECO:0000313" key="3">
    <source>
        <dbReference type="Proteomes" id="UP001497527"/>
    </source>
</evidence>
<reference evidence="2 3" key="1">
    <citation type="submission" date="2024-05" db="EMBL/GenBank/DDBJ databases">
        <authorList>
            <person name="Duchaud E."/>
        </authorList>
    </citation>
    <scope>NUCLEOTIDE SEQUENCE [LARGE SCALE GENOMIC DNA]</scope>
    <source>
        <strain evidence="2">Ena-SAMPLE-TAB-13-05-2024-13:56:06:370-140308</strain>
    </source>
</reference>
<organism evidence="2 3">
    <name type="scientific">Tenacibaculum polynesiense</name>
    <dbReference type="NCBI Taxonomy" id="3137857"/>
    <lineage>
        <taxon>Bacteria</taxon>
        <taxon>Pseudomonadati</taxon>
        <taxon>Bacteroidota</taxon>
        <taxon>Flavobacteriia</taxon>
        <taxon>Flavobacteriales</taxon>
        <taxon>Flavobacteriaceae</taxon>
        <taxon>Tenacibaculum</taxon>
    </lineage>
</organism>
<name>A0ABP1F2S5_9FLAO</name>
<evidence type="ECO:0008006" key="4">
    <source>
        <dbReference type="Google" id="ProtNLM"/>
    </source>
</evidence>
<evidence type="ECO:0000313" key="2">
    <source>
        <dbReference type="EMBL" id="CAL2103815.1"/>
    </source>
</evidence>
<proteinExistence type="predicted"/>
<dbReference type="EMBL" id="CAXJIO010000014">
    <property type="protein sequence ID" value="CAL2103815.1"/>
    <property type="molecule type" value="Genomic_DNA"/>
</dbReference>
<keyword evidence="3" id="KW-1185">Reference proteome</keyword>
<feature type="chain" id="PRO_5046688083" description="GLPGLI family protein" evidence="1">
    <location>
        <begin position="20"/>
        <end position="222"/>
    </location>
</feature>
<comment type="caution">
    <text evidence="2">The sequence shown here is derived from an EMBL/GenBank/DDBJ whole genome shotgun (WGS) entry which is preliminary data.</text>
</comment>
<keyword evidence="1" id="KW-0732">Signal</keyword>
<protein>
    <recommendedName>
        <fullName evidence="4">GLPGLI family protein</fullName>
    </recommendedName>
</protein>
<feature type="signal peptide" evidence="1">
    <location>
        <begin position="1"/>
        <end position="19"/>
    </location>
</feature>
<sequence>MKRRYSLIALLMLSLSVFAQKKTFSEISMEKLIEETQFSSDSDDYMELIWWIPTEYWQVAFSQDTSVSDSERNMIVDMMNDYVLVVFIKGKIGVFGGVTFEDKEVLREKVRVFYNGNMLKKLDQDEVPADLQNMIGLMKPVMKNMIGPLGENMEFVIFKNDKKNAIDAYKEGSLSFELFDFKPELELPLGSLLLEKKCEEDDKLYNGKWAYCPFHGKELVSQ</sequence>